<evidence type="ECO:0000313" key="2">
    <source>
        <dbReference type="Proteomes" id="UP000536534"/>
    </source>
</evidence>
<proteinExistence type="predicted"/>
<dbReference type="OrthoDB" id="9179215at2"/>
<comment type="caution">
    <text evidence="1">The sequence shown here is derived from an EMBL/GenBank/DDBJ whole genome shotgun (WGS) entry which is preliminary data.</text>
</comment>
<gene>
    <name evidence="1" type="ORF">GX576_13145</name>
</gene>
<organism evidence="1 2">
    <name type="scientific">Thauera phenolivorans</name>
    <dbReference type="NCBI Taxonomy" id="1792543"/>
    <lineage>
        <taxon>Bacteria</taxon>
        <taxon>Pseudomonadati</taxon>
        <taxon>Pseudomonadota</taxon>
        <taxon>Betaproteobacteria</taxon>
        <taxon>Rhodocyclales</taxon>
        <taxon>Zoogloeaceae</taxon>
        <taxon>Thauera</taxon>
    </lineage>
</organism>
<name>A0A7X7R9E0_9RHOO</name>
<sequence length="234" mass="24478">MADWRLRLAPDAWLLRGPAGAQRAPVEGDPASALAQLAPARRGGKLQVVLGDGALRYLALRWPDGVRSGGERAAWLAHRFAQVHGVAAPEWTIVTDRDAVGAGAIACAVPAALVAAVRGFADAHGLRLDGVAGGFVDAYNRLRRGFDEAAGEFGALALARDGRLSVGLWREGEWLGLRSQALGADVAATARAMIEAWRLGSGQGEAGGTLYAVGFTPEGPAGWRALRREDAAWA</sequence>
<dbReference type="Proteomes" id="UP000536534">
    <property type="component" value="Unassembled WGS sequence"/>
</dbReference>
<dbReference type="EMBL" id="JAAYYV010000365">
    <property type="protein sequence ID" value="NLF55318.1"/>
    <property type="molecule type" value="Genomic_DNA"/>
</dbReference>
<reference evidence="1 2" key="1">
    <citation type="journal article" date="2020" name="Biotechnol. Biofuels">
        <title>New insights from the biogas microbiome by comprehensive genome-resolved metagenomics of nearly 1600 species originating from multiple anaerobic digesters.</title>
        <authorList>
            <person name="Campanaro S."/>
            <person name="Treu L."/>
            <person name="Rodriguez-R L.M."/>
            <person name="Kovalovszki A."/>
            <person name="Ziels R.M."/>
            <person name="Maus I."/>
            <person name="Zhu X."/>
            <person name="Kougias P.G."/>
            <person name="Basile A."/>
            <person name="Luo G."/>
            <person name="Schluter A."/>
            <person name="Konstantinidis K.T."/>
            <person name="Angelidaki I."/>
        </authorList>
    </citation>
    <scope>NUCLEOTIDE SEQUENCE [LARGE SCALE GENOMIC DNA]</scope>
    <source>
        <strain evidence="1">AS06rmzACSIP_256</strain>
    </source>
</reference>
<dbReference type="RefSeq" id="WP_068809333.1">
    <property type="nucleotide sequence ID" value="NZ_MBFM01000005.1"/>
</dbReference>
<accession>A0A7X7R9E0</accession>
<evidence type="ECO:0000313" key="1">
    <source>
        <dbReference type="EMBL" id="NLF55318.1"/>
    </source>
</evidence>
<dbReference type="AlphaFoldDB" id="A0A7X7R9E0"/>
<protein>
    <submittedName>
        <fullName evidence="1">Uncharacterized protein</fullName>
    </submittedName>
</protein>